<dbReference type="SUPFAM" id="SSF49562">
    <property type="entry name" value="C2 domain (Calcium/lipid-binding domain, CaLB)"/>
    <property type="match status" value="1"/>
</dbReference>
<feature type="domain" description="C2" evidence="1">
    <location>
        <begin position="1"/>
        <end position="100"/>
    </location>
</feature>
<evidence type="ECO:0000313" key="2">
    <source>
        <dbReference type="EMBL" id="EZG67250.1"/>
    </source>
</evidence>
<protein>
    <submittedName>
        <fullName evidence="2">C2 domain protein</fullName>
    </submittedName>
</protein>
<name>A0A023B7I6_GRENI</name>
<dbReference type="EMBL" id="AFNH02000528">
    <property type="protein sequence ID" value="EZG67250.1"/>
    <property type="molecule type" value="Genomic_DNA"/>
</dbReference>
<keyword evidence="3" id="KW-1185">Reference proteome</keyword>
<dbReference type="CDD" id="cd00030">
    <property type="entry name" value="C2"/>
    <property type="match status" value="1"/>
</dbReference>
<dbReference type="OrthoDB" id="447506at2759"/>
<comment type="caution">
    <text evidence="2">The sequence shown here is derived from an EMBL/GenBank/DDBJ whole genome shotgun (WGS) entry which is preliminary data.</text>
</comment>
<dbReference type="OMA" id="KLTLRIM"/>
<evidence type="ECO:0000259" key="1">
    <source>
        <dbReference type="PROSITE" id="PS50004"/>
    </source>
</evidence>
<dbReference type="eggNOG" id="ENOG502S770">
    <property type="taxonomic scope" value="Eukaryota"/>
</dbReference>
<evidence type="ECO:0000313" key="3">
    <source>
        <dbReference type="Proteomes" id="UP000019763"/>
    </source>
</evidence>
<dbReference type="RefSeq" id="XP_011130295.1">
    <property type="nucleotide sequence ID" value="XM_011131993.1"/>
</dbReference>
<dbReference type="InterPro" id="IPR052981">
    <property type="entry name" value="Ingression_C2_domain"/>
</dbReference>
<dbReference type="InterPro" id="IPR000008">
    <property type="entry name" value="C2_dom"/>
</dbReference>
<dbReference type="SMART" id="SM00239">
    <property type="entry name" value="C2"/>
    <property type="match status" value="1"/>
</dbReference>
<proteinExistence type="predicted"/>
<dbReference type="AlphaFoldDB" id="A0A023B7I6"/>
<gene>
    <name evidence="2" type="ORF">GNI_070360</name>
</gene>
<accession>A0A023B7I6</accession>
<dbReference type="PROSITE" id="PS50004">
    <property type="entry name" value="C2"/>
    <property type="match status" value="1"/>
</dbReference>
<dbReference type="VEuPathDB" id="CryptoDB:GNI_070360"/>
<dbReference type="PANTHER" id="PTHR47052:SF3">
    <property type="entry name" value="INGRESSION PROTEIN 1"/>
    <property type="match status" value="1"/>
</dbReference>
<dbReference type="Pfam" id="PF00168">
    <property type="entry name" value="C2"/>
    <property type="match status" value="1"/>
</dbReference>
<organism evidence="2 3">
    <name type="scientific">Gregarina niphandrodes</name>
    <name type="common">Septate eugregarine</name>
    <dbReference type="NCBI Taxonomy" id="110365"/>
    <lineage>
        <taxon>Eukaryota</taxon>
        <taxon>Sar</taxon>
        <taxon>Alveolata</taxon>
        <taxon>Apicomplexa</taxon>
        <taxon>Conoidasida</taxon>
        <taxon>Gregarinasina</taxon>
        <taxon>Eugregarinorida</taxon>
        <taxon>Gregarinidae</taxon>
        <taxon>Gregarina</taxon>
    </lineage>
</organism>
<dbReference type="PANTHER" id="PTHR47052">
    <property type="entry name" value="CONSERVED SERINE PROLINE-RICH PROTEIN (AFU_ORTHOLOGUE AFUA_2G01790)"/>
    <property type="match status" value="1"/>
</dbReference>
<reference evidence="2" key="1">
    <citation type="submission" date="2013-12" db="EMBL/GenBank/DDBJ databases">
        <authorList>
            <person name="Omoto C.K."/>
            <person name="Sibley D."/>
            <person name="Venepally P."/>
            <person name="Hadjithomas M."/>
            <person name="Karamycheva S."/>
            <person name="Brunk B."/>
            <person name="Roos D."/>
            <person name="Caler E."/>
            <person name="Lorenzi H."/>
        </authorList>
    </citation>
    <scope>NUCLEOTIDE SEQUENCE</scope>
</reference>
<dbReference type="Gene3D" id="2.60.40.150">
    <property type="entry name" value="C2 domain"/>
    <property type="match status" value="1"/>
</dbReference>
<dbReference type="InterPro" id="IPR035892">
    <property type="entry name" value="C2_domain_sf"/>
</dbReference>
<sequence>MPALLSITVHEGKGLAGGFLGRRDPYLIGTMGDQKFHTSAVNNNGKNPLWDQTFALPYNGEPTIEMEIYDRDRMRKDDLMGTGRIQLDILQIQNFIQYDVPIEKRGKPAGIVRITLSLAVS</sequence>
<dbReference type="GeneID" id="22912580"/>
<dbReference type="Proteomes" id="UP000019763">
    <property type="component" value="Unassembled WGS sequence"/>
</dbReference>